<proteinExistence type="predicted"/>
<organism evidence="1">
    <name type="scientific">human gut metagenome</name>
    <dbReference type="NCBI Taxonomy" id="408170"/>
    <lineage>
        <taxon>unclassified sequences</taxon>
        <taxon>metagenomes</taxon>
        <taxon>organismal metagenomes</taxon>
    </lineage>
</organism>
<name>W1Y9Y8_9ZZZZ</name>
<evidence type="ECO:0000313" key="1">
    <source>
        <dbReference type="EMBL" id="ETJ37959.1"/>
    </source>
</evidence>
<dbReference type="EMBL" id="AZMM01007865">
    <property type="protein sequence ID" value="ETJ37959.1"/>
    <property type="molecule type" value="Genomic_DNA"/>
</dbReference>
<protein>
    <submittedName>
        <fullName evidence="1">Uncharacterized protein</fullName>
    </submittedName>
</protein>
<accession>W1Y9Y8</accession>
<reference evidence="1" key="1">
    <citation type="submission" date="2013-12" db="EMBL/GenBank/DDBJ databases">
        <title>A Varibaculum cambriense genome reconstructed from a premature infant gut community with otherwise low bacterial novelty that shifts toward anaerobic metabolism during the third week of life.</title>
        <authorList>
            <person name="Brown C.T."/>
            <person name="Sharon I."/>
            <person name="Thomas B.C."/>
            <person name="Castelle C.J."/>
            <person name="Morowitz M.J."/>
            <person name="Banfield J.F."/>
        </authorList>
    </citation>
    <scope>NUCLEOTIDE SEQUENCE</scope>
</reference>
<sequence>FMEDMRTAIENDELLEFRARVMEEYGYNKPNARLF</sequence>
<feature type="non-terminal residue" evidence="1">
    <location>
        <position position="1"/>
    </location>
</feature>
<dbReference type="AlphaFoldDB" id="W1Y9Y8"/>
<comment type="caution">
    <text evidence="1">The sequence shown here is derived from an EMBL/GenBank/DDBJ whole genome shotgun (WGS) entry which is preliminary data.</text>
</comment>
<gene>
    <name evidence="1" type="ORF">Q604_UNBC07865G0003</name>
</gene>